<evidence type="ECO:0000313" key="2">
    <source>
        <dbReference type="Proteomes" id="UP000016887"/>
    </source>
</evidence>
<name>U3TCK8_9CREN</name>
<accession>U3TCK8</accession>
<dbReference type="AlphaFoldDB" id="U3TCK8"/>
<gene>
    <name evidence="1" type="ORF">ACAM_0301</name>
</gene>
<organism evidence="1 2">
    <name type="scientific">Aeropyrum camini SY1 = JCM 12091</name>
    <dbReference type="NCBI Taxonomy" id="1198449"/>
    <lineage>
        <taxon>Archaea</taxon>
        <taxon>Thermoproteota</taxon>
        <taxon>Thermoprotei</taxon>
        <taxon>Desulfurococcales</taxon>
        <taxon>Desulfurococcaceae</taxon>
        <taxon>Aeropyrum</taxon>
    </lineage>
</organism>
<dbReference type="eggNOG" id="arCOG13710">
    <property type="taxonomic scope" value="Archaea"/>
</dbReference>
<sequence length="268" mass="28838">MDGCPSVMKLVAFKPLFTVFAVLALLSAVGGAAVYYMHYGVLKSLAASTPSLGDILDRVDKLEYEVRVGSEVYRVVVDNSPGSRSGVAELYKEGELQYKISYEYGENALTSMTMVDPDSGQETPLDVLRWEEAFLTGFSFTQGSQGEIIGVDVFPGIAPLYLHYYISGALGVDWGQFIAQGQASSLVRVNVSFQKVDTPEGAKRGLQVVLLPQAAGLSQNPWAQAPLSMELARIDGLIAASKIRYDLAIPGQEEGGIEVTLTLLQTTG</sequence>
<proteinExistence type="predicted"/>
<protein>
    <submittedName>
        <fullName evidence="1">Uncharacterized protein</fullName>
    </submittedName>
</protein>
<dbReference type="KEGG" id="acj:ACAM_0301"/>
<evidence type="ECO:0000313" key="1">
    <source>
        <dbReference type="EMBL" id="BAN89770.1"/>
    </source>
</evidence>
<dbReference type="STRING" id="1198449.ACAM_0301"/>
<dbReference type="Proteomes" id="UP000016887">
    <property type="component" value="Chromosome"/>
</dbReference>
<keyword evidence="2" id="KW-1185">Reference proteome</keyword>
<reference evidence="1 2" key="1">
    <citation type="journal article" date="2013" name="Appl. Environ. Microbiol.">
        <title>Variation of the Virus-Related Elements within Syntenic Genomes of the Hyperthermophilic Archaeon Aeropyrum.</title>
        <authorList>
            <person name="Daifuku T."/>
            <person name="Yoshida T."/>
            <person name="Kitamura T."/>
            <person name="Kawaichi S."/>
            <person name="Inoue T."/>
            <person name="Nomura K."/>
            <person name="Yoshida Y."/>
            <person name="Kuno S."/>
            <person name="Sako Y."/>
        </authorList>
    </citation>
    <scope>NUCLEOTIDE SEQUENCE [LARGE SCALE GENOMIC DNA]</scope>
    <source>
        <strain evidence="1 2">SY1</strain>
    </source>
</reference>
<dbReference type="EMBL" id="AP012489">
    <property type="protein sequence ID" value="BAN89770.1"/>
    <property type="molecule type" value="Genomic_DNA"/>
</dbReference>